<accession>A0ABV5KEH5</accession>
<dbReference type="Proteomes" id="UP001589750">
    <property type="component" value="Unassembled WGS sequence"/>
</dbReference>
<dbReference type="EMBL" id="JBHMDG010000029">
    <property type="protein sequence ID" value="MFB9315142.1"/>
    <property type="molecule type" value="Genomic_DNA"/>
</dbReference>
<gene>
    <name evidence="1" type="ORF">ACFFRI_18985</name>
</gene>
<proteinExistence type="predicted"/>
<organism evidence="1 2">
    <name type="scientific">Nocardioides plantarum</name>
    <dbReference type="NCBI Taxonomy" id="29299"/>
    <lineage>
        <taxon>Bacteria</taxon>
        <taxon>Bacillati</taxon>
        <taxon>Actinomycetota</taxon>
        <taxon>Actinomycetes</taxon>
        <taxon>Propionibacteriales</taxon>
        <taxon>Nocardioidaceae</taxon>
        <taxon>Nocardioides</taxon>
    </lineage>
</organism>
<evidence type="ECO:0000313" key="2">
    <source>
        <dbReference type="Proteomes" id="UP001589750"/>
    </source>
</evidence>
<evidence type="ECO:0000313" key="1">
    <source>
        <dbReference type="EMBL" id="MFB9315142.1"/>
    </source>
</evidence>
<keyword evidence="2" id="KW-1185">Reference proteome</keyword>
<dbReference type="RefSeq" id="WP_140007274.1">
    <property type="nucleotide sequence ID" value="NZ_JBHMDG010000029.1"/>
</dbReference>
<protein>
    <submittedName>
        <fullName evidence="1">Uncharacterized protein</fullName>
    </submittedName>
</protein>
<reference evidence="1 2" key="1">
    <citation type="submission" date="2024-09" db="EMBL/GenBank/DDBJ databases">
        <authorList>
            <person name="Sun Q."/>
            <person name="Mori K."/>
        </authorList>
    </citation>
    <scope>NUCLEOTIDE SEQUENCE [LARGE SCALE GENOMIC DNA]</scope>
    <source>
        <strain evidence="1 2">JCM 9626</strain>
    </source>
</reference>
<name>A0ABV5KEH5_9ACTN</name>
<comment type="caution">
    <text evidence="1">The sequence shown here is derived from an EMBL/GenBank/DDBJ whole genome shotgun (WGS) entry which is preliminary data.</text>
</comment>
<sequence length="97" mass="10317">MSRSTAVVSGGVRDACPADGQEARLYASGAKNGTTSIGTPFMGDDANGCGTGYVSFEKTITVSGKLEWLMFRLQESDTCYAGVDCTNSYSDYENPYN</sequence>